<evidence type="ECO:0000256" key="1">
    <source>
        <dbReference type="ARBA" id="ARBA00023002"/>
    </source>
</evidence>
<dbReference type="Proteomes" id="UP000887023">
    <property type="component" value="Chromosome"/>
</dbReference>
<dbReference type="Gene3D" id="3.40.309.10">
    <property type="entry name" value="Aldehyde Dehydrogenase, Chain A, domain 2"/>
    <property type="match status" value="1"/>
</dbReference>
<keyword evidence="1" id="KW-0560">Oxidoreductase</keyword>
<dbReference type="Gene3D" id="3.40.605.10">
    <property type="entry name" value="Aldehyde Dehydrogenase, Chain A, domain 1"/>
    <property type="match status" value="1"/>
</dbReference>
<organism evidence="4 5">
    <name type="scientific">Skermania pinensis</name>
    <dbReference type="NCBI Taxonomy" id="39122"/>
    <lineage>
        <taxon>Bacteria</taxon>
        <taxon>Bacillati</taxon>
        <taxon>Actinomycetota</taxon>
        <taxon>Actinomycetes</taxon>
        <taxon>Mycobacteriales</taxon>
        <taxon>Gordoniaceae</taxon>
        <taxon>Skermania</taxon>
    </lineage>
</organism>
<dbReference type="RefSeq" id="WP_083529918.1">
    <property type="nucleotide sequence ID" value="NZ_CBCRUZ010000004.1"/>
</dbReference>
<accession>A0ABX8SD59</accession>
<evidence type="ECO:0000256" key="2">
    <source>
        <dbReference type="SAM" id="MobiDB-lite"/>
    </source>
</evidence>
<dbReference type="InterPro" id="IPR016163">
    <property type="entry name" value="Ald_DH_C"/>
</dbReference>
<dbReference type="SUPFAM" id="SSF53720">
    <property type="entry name" value="ALDH-like"/>
    <property type="match status" value="1"/>
</dbReference>
<proteinExistence type="predicted"/>
<dbReference type="CDD" id="cd07099">
    <property type="entry name" value="ALDH_DDALDH"/>
    <property type="match status" value="1"/>
</dbReference>
<evidence type="ECO:0000313" key="5">
    <source>
        <dbReference type="Proteomes" id="UP000887023"/>
    </source>
</evidence>
<keyword evidence="5" id="KW-1185">Reference proteome</keyword>
<dbReference type="InterPro" id="IPR016162">
    <property type="entry name" value="Ald_DH_N"/>
</dbReference>
<protein>
    <submittedName>
        <fullName evidence="4">Aldehyde dehydrogenase family protein</fullName>
    </submittedName>
</protein>
<dbReference type="PANTHER" id="PTHR11699">
    <property type="entry name" value="ALDEHYDE DEHYDROGENASE-RELATED"/>
    <property type="match status" value="1"/>
</dbReference>
<dbReference type="EMBL" id="CP079105">
    <property type="protein sequence ID" value="QXQ14540.1"/>
    <property type="molecule type" value="Genomic_DNA"/>
</dbReference>
<reference evidence="4" key="1">
    <citation type="submission" date="2021-07" db="EMBL/GenBank/DDBJ databases">
        <title>Candidatus Kaistella beijingensis sp. nov. isolated from a municipal wastewater treatment plant is involved in sludge foaming.</title>
        <authorList>
            <person name="Song Y."/>
            <person name="Liu S.-J."/>
        </authorList>
    </citation>
    <scope>NUCLEOTIDE SEQUENCE</scope>
    <source>
        <strain evidence="4">DSM 43998</strain>
    </source>
</reference>
<sequence length="549" mass="58291">MSDSVSGESDVAAESVEQVSSEVPAGSDAKVELEKSAAEVPLDPAGTRVLSISDPRTGESVGTYAVMGSADVARILLEARSAARWWTGLEVADRKRWLLAWKRAIARRADDLAAVIAEETGKPGNDALIEVMLAVEHLDWAARHAGKVLGSHRISTAPLARHLSGTVRYVPYGVVGVLGSWAYPLLGPMSSIAYAMAAGNAVVLKPHELTPGVGVWLAESWRRVVPDQPVLAVLTGDESTGQALCRGRVDKISFTGSAAGARAVLAVCAQNLTPVLVQGGGNDAMVVGVDARVDTAAEAAVFGGMTNAGQARAAIERVYVPDSIFDSFVAEVAARVRRLRPGPDRDASYGPMTDPAQLDVVRRQVRDALAKGGTAVVGGLDSFREPYIEPIVLTDVPEDAAIMIEETCAPVLVINRIATDEGSFRGVLSHLNAGSYGLGAAIYARDVKEALANAERMRVGVVCVNTVLGFIALPELPFGGVGESGYGRTHGAEGLREFSWALSIVRGRRAPGLRLQTFDRPPRHMRLVRAVFRLRHTRRRGEEPSPPVS</sequence>
<evidence type="ECO:0000259" key="3">
    <source>
        <dbReference type="Pfam" id="PF00171"/>
    </source>
</evidence>
<evidence type="ECO:0000313" key="4">
    <source>
        <dbReference type="EMBL" id="QXQ14540.1"/>
    </source>
</evidence>
<feature type="region of interest" description="Disordered" evidence="2">
    <location>
        <begin position="1"/>
        <end position="37"/>
    </location>
</feature>
<feature type="domain" description="Aldehyde dehydrogenase" evidence="3">
    <location>
        <begin position="50"/>
        <end position="499"/>
    </location>
</feature>
<name>A0ABX8SD59_9ACTN</name>
<dbReference type="InterPro" id="IPR015590">
    <property type="entry name" value="Aldehyde_DH_dom"/>
</dbReference>
<dbReference type="InterPro" id="IPR016161">
    <property type="entry name" value="Ald_DH/histidinol_DH"/>
</dbReference>
<dbReference type="Pfam" id="PF00171">
    <property type="entry name" value="Aldedh"/>
    <property type="match status" value="1"/>
</dbReference>
<gene>
    <name evidence="4" type="ORF">KV203_03795</name>
</gene>